<dbReference type="EMBL" id="WWBZ02000001">
    <property type="protein sequence ID" value="KAF4314086.1"/>
    <property type="molecule type" value="Genomic_DNA"/>
</dbReference>
<feature type="region of interest" description="Disordered" evidence="1">
    <location>
        <begin position="324"/>
        <end position="349"/>
    </location>
</feature>
<comment type="caution">
    <text evidence="2">The sequence shown here is derived from an EMBL/GenBank/DDBJ whole genome shotgun (WGS) entry which is preliminary data.</text>
</comment>
<reference evidence="2" key="1">
    <citation type="submission" date="2020-04" db="EMBL/GenBank/DDBJ databases">
        <title>Genome Assembly and Annotation of Botryosphaeria dothidea sdau 11-99, a Latent Pathogen of Apple Fruit Ring Rot in China.</title>
        <authorList>
            <person name="Yu C."/>
            <person name="Diao Y."/>
            <person name="Lu Q."/>
            <person name="Zhao J."/>
            <person name="Cui S."/>
            <person name="Peng C."/>
            <person name="He B."/>
            <person name="Liu H."/>
        </authorList>
    </citation>
    <scope>NUCLEOTIDE SEQUENCE [LARGE SCALE GENOMIC DNA]</scope>
    <source>
        <strain evidence="2">Sdau11-99</strain>
    </source>
</reference>
<dbReference type="AlphaFoldDB" id="A0A8H4J7F2"/>
<evidence type="ECO:0000313" key="3">
    <source>
        <dbReference type="Proteomes" id="UP000572817"/>
    </source>
</evidence>
<organism evidence="2 3">
    <name type="scientific">Botryosphaeria dothidea</name>
    <dbReference type="NCBI Taxonomy" id="55169"/>
    <lineage>
        <taxon>Eukaryota</taxon>
        <taxon>Fungi</taxon>
        <taxon>Dikarya</taxon>
        <taxon>Ascomycota</taxon>
        <taxon>Pezizomycotina</taxon>
        <taxon>Dothideomycetes</taxon>
        <taxon>Dothideomycetes incertae sedis</taxon>
        <taxon>Botryosphaeriales</taxon>
        <taxon>Botryosphaeriaceae</taxon>
        <taxon>Botryosphaeria</taxon>
    </lineage>
</organism>
<evidence type="ECO:0000313" key="2">
    <source>
        <dbReference type="EMBL" id="KAF4314086.1"/>
    </source>
</evidence>
<evidence type="ECO:0000256" key="1">
    <source>
        <dbReference type="SAM" id="MobiDB-lite"/>
    </source>
</evidence>
<accession>A0A8H4J7F2</accession>
<protein>
    <submittedName>
        <fullName evidence="2">Uncharacterized protein</fullName>
    </submittedName>
</protein>
<sequence length="387" mass="42887">MCKIHGYHYSCGHFIRYYLSRCGGNFTKLRKRRFKSFDGEQVHTAACIGECYIVIASRSPCGACLYEQFRLHWSTRIGEAENAYREALDRGLKMGLGLWGWGGRGWGGGGGGGHENEDGANGGSQYEWGNSSDEGASAEDRGGEGAEGSVVDGGNADKKQNSEHGLREEIDYWGQHLADLRDQFSTESWTIRKQFPTIERRIPPGLKINRRVDLRPSPLRYEVFPEEVVIRERKQGWDDDSGNHHPTFQAFFVDRYGGVSRNSWVDCSGKGGSDWSAPSAGRFATTGSWDANIVANINLANSLNSEQSDPTGDESYYTEYNRFDVSQPGEDDQGAEHTAATEDDVNSDANIKSGFKESIVVYGPETIFPPLMREEELLAPGPNMVPP</sequence>
<gene>
    <name evidence="2" type="ORF">GTA08_BOTSDO00537</name>
</gene>
<dbReference type="Proteomes" id="UP000572817">
    <property type="component" value="Unassembled WGS sequence"/>
</dbReference>
<keyword evidence="3" id="KW-1185">Reference proteome</keyword>
<feature type="compositionally biased region" description="Polar residues" evidence="1">
    <location>
        <begin position="123"/>
        <end position="134"/>
    </location>
</feature>
<feature type="region of interest" description="Disordered" evidence="1">
    <location>
        <begin position="109"/>
        <end position="163"/>
    </location>
</feature>
<proteinExistence type="predicted"/>
<name>A0A8H4J7F2_9PEZI</name>
<dbReference type="OrthoDB" id="3933435at2759"/>